<dbReference type="EnsemblBacteria" id="BAA80786">
    <property type="protein sequence ID" value="BAA80786"/>
    <property type="gene ID" value="APE_1783.1"/>
</dbReference>
<evidence type="ECO:0000313" key="2">
    <source>
        <dbReference type="Proteomes" id="UP000002518"/>
    </source>
</evidence>
<dbReference type="PIR" id="E72562">
    <property type="entry name" value="E72562"/>
</dbReference>
<name>Q9YB12_AERPE</name>
<proteinExistence type="predicted"/>
<accession>Q9YB12</accession>
<dbReference type="Proteomes" id="UP000002518">
    <property type="component" value="Chromosome"/>
</dbReference>
<keyword evidence="2" id="KW-1185">Reference proteome</keyword>
<gene>
    <name evidence="1" type="ordered locus">APE_1783.1</name>
</gene>
<dbReference type="eggNOG" id="arCOG12272">
    <property type="taxonomic scope" value="Archaea"/>
</dbReference>
<dbReference type="KEGG" id="ape:APE_1783.1"/>
<dbReference type="GeneID" id="1446236"/>
<reference evidence="1 2" key="1">
    <citation type="journal article" date="1999" name="DNA Res.">
        <title>Complete genome sequence of an aerobic hyper-thermophilic crenarchaeon, Aeropyrum pernix K1.</title>
        <authorList>
            <person name="Kawarabayasi Y."/>
            <person name="Hino Y."/>
            <person name="Horikawa H."/>
            <person name="Yamazaki S."/>
            <person name="Haikawa Y."/>
            <person name="Jin-no K."/>
            <person name="Takahashi M."/>
            <person name="Sekine M."/>
            <person name="Baba S."/>
            <person name="Ankai A."/>
            <person name="Kosugi H."/>
            <person name="Hosoyama A."/>
            <person name="Fukui S."/>
            <person name="Nagai Y."/>
            <person name="Nishijima K."/>
            <person name="Nakazawa H."/>
            <person name="Takamiya M."/>
            <person name="Masuda S."/>
            <person name="Funahashi T."/>
            <person name="Tanaka T."/>
            <person name="Kudoh Y."/>
            <person name="Yamazaki J."/>
            <person name="Kushida N."/>
            <person name="Oguchi A."/>
            <person name="Aoki K."/>
            <person name="Kubota K."/>
            <person name="Nakamura Y."/>
            <person name="Nomura N."/>
            <person name="Sako Y."/>
            <person name="Kikuchi H."/>
        </authorList>
    </citation>
    <scope>NUCLEOTIDE SEQUENCE [LARGE SCALE GENOMIC DNA]</scope>
    <source>
        <strain evidence="2">ATCC 700893 / DSM 11879 / JCM 9820 / NBRC 100138 / K1</strain>
    </source>
</reference>
<sequence length="99" mass="10941">MPGEVRVKGVRGHSMGDTYEAVVTLVYKGVEHTVKVSRLCSLPERAEAEVEDGKVVIRLYAVGEEPLASCIIDVGHLEKGCLDCRCLMLPPREERVEEC</sequence>
<protein>
    <submittedName>
        <fullName evidence="1">Uncharacterized protein</fullName>
    </submittedName>
</protein>
<organism evidence="1 2">
    <name type="scientific">Aeropyrum pernix (strain ATCC 700893 / DSM 11879 / JCM 9820 / NBRC 100138 / K1)</name>
    <dbReference type="NCBI Taxonomy" id="272557"/>
    <lineage>
        <taxon>Archaea</taxon>
        <taxon>Thermoproteota</taxon>
        <taxon>Thermoprotei</taxon>
        <taxon>Desulfurococcales</taxon>
        <taxon>Desulfurococcaceae</taxon>
        <taxon>Aeropyrum</taxon>
    </lineage>
</organism>
<dbReference type="EMBL" id="BA000002">
    <property type="protein sequence ID" value="BAA80786.2"/>
    <property type="molecule type" value="Genomic_DNA"/>
</dbReference>
<dbReference type="RefSeq" id="WP_010866590.1">
    <property type="nucleotide sequence ID" value="NC_000854.2"/>
</dbReference>
<evidence type="ECO:0000313" key="1">
    <source>
        <dbReference type="EMBL" id="BAA80786.2"/>
    </source>
</evidence>
<dbReference type="AlphaFoldDB" id="Q9YB12"/>